<keyword evidence="1" id="KW-0472">Membrane</keyword>
<reference evidence="2" key="1">
    <citation type="journal article" date="2021" name="Front. Microbiol.">
        <title>Comprehensive Comparative Genomics and Phenotyping of Methylobacterium Species.</title>
        <authorList>
            <person name="Alessa O."/>
            <person name="Ogura Y."/>
            <person name="Fujitani Y."/>
            <person name="Takami H."/>
            <person name="Hayashi T."/>
            <person name="Sahin N."/>
            <person name="Tani A."/>
        </authorList>
    </citation>
    <scope>NUCLEOTIDE SEQUENCE</scope>
    <source>
        <strain evidence="2">NBRC 15689</strain>
    </source>
</reference>
<feature type="transmembrane region" description="Helical" evidence="1">
    <location>
        <begin position="112"/>
        <end position="132"/>
    </location>
</feature>
<reference evidence="2" key="2">
    <citation type="submission" date="2021-08" db="EMBL/GenBank/DDBJ databases">
        <authorList>
            <person name="Tani A."/>
            <person name="Ola A."/>
            <person name="Ogura Y."/>
            <person name="Katsura K."/>
            <person name="Hayashi T."/>
        </authorList>
    </citation>
    <scope>NUCLEOTIDE SEQUENCE</scope>
    <source>
        <strain evidence="2">NBRC 15689</strain>
    </source>
</reference>
<proteinExistence type="predicted"/>
<keyword evidence="3" id="KW-1185">Reference proteome</keyword>
<feature type="transmembrane region" description="Helical" evidence="1">
    <location>
        <begin position="42"/>
        <end position="65"/>
    </location>
</feature>
<evidence type="ECO:0008006" key="4">
    <source>
        <dbReference type="Google" id="ProtNLM"/>
    </source>
</evidence>
<name>A0ABQ4T9C7_METOR</name>
<sequence length="146" mass="16215">MRGGGRDGRAPLRWALSGLYGIIGLVHLVATERFLPIMPSWVPAPLLVVILTGLCEIAGAVALFLPPLRRAAGLAFALYAICVVPANLKQAFEHIDMPPIPDSWWYHGPRLLLQPVLVWIALYAVHLIDWPLRRRRGERDDPSRSG</sequence>
<dbReference type="PANTHER" id="PTHR36974">
    <property type="entry name" value="MEMBRANE PROTEIN-RELATED"/>
    <property type="match status" value="1"/>
</dbReference>
<dbReference type="EMBL" id="BPQV01000006">
    <property type="protein sequence ID" value="GJE27485.1"/>
    <property type="molecule type" value="Genomic_DNA"/>
</dbReference>
<comment type="caution">
    <text evidence="2">The sequence shown here is derived from an EMBL/GenBank/DDBJ whole genome shotgun (WGS) entry which is preliminary data.</text>
</comment>
<accession>A0ABQ4T9C7</accession>
<evidence type="ECO:0000313" key="2">
    <source>
        <dbReference type="EMBL" id="GJE27485.1"/>
    </source>
</evidence>
<feature type="transmembrane region" description="Helical" evidence="1">
    <location>
        <begin position="72"/>
        <end position="92"/>
    </location>
</feature>
<evidence type="ECO:0000256" key="1">
    <source>
        <dbReference type="SAM" id="Phobius"/>
    </source>
</evidence>
<dbReference type="Proteomes" id="UP001055156">
    <property type="component" value="Unassembled WGS sequence"/>
</dbReference>
<organism evidence="2 3">
    <name type="scientific">Methylobacterium organophilum</name>
    <dbReference type="NCBI Taxonomy" id="410"/>
    <lineage>
        <taxon>Bacteria</taxon>
        <taxon>Pseudomonadati</taxon>
        <taxon>Pseudomonadota</taxon>
        <taxon>Alphaproteobacteria</taxon>
        <taxon>Hyphomicrobiales</taxon>
        <taxon>Methylobacteriaceae</taxon>
        <taxon>Methylobacterium</taxon>
    </lineage>
</organism>
<protein>
    <recommendedName>
        <fullName evidence="4">DoxX family protein</fullName>
    </recommendedName>
</protein>
<keyword evidence="1" id="KW-0812">Transmembrane</keyword>
<dbReference type="RefSeq" id="WP_238311344.1">
    <property type="nucleotide sequence ID" value="NZ_BPQV01000006.1"/>
</dbReference>
<dbReference type="PANTHER" id="PTHR36974:SF1">
    <property type="entry name" value="DOXX FAMILY MEMBRANE PROTEIN"/>
    <property type="match status" value="1"/>
</dbReference>
<evidence type="ECO:0000313" key="3">
    <source>
        <dbReference type="Proteomes" id="UP001055156"/>
    </source>
</evidence>
<keyword evidence="1" id="KW-1133">Transmembrane helix</keyword>
<gene>
    <name evidence="2" type="ORF">LKMONMHP_2344</name>
</gene>
<feature type="transmembrane region" description="Helical" evidence="1">
    <location>
        <begin position="12"/>
        <end position="30"/>
    </location>
</feature>